<organism evidence="1 2">
    <name type="scientific">Catharanthus roseus</name>
    <name type="common">Madagascar periwinkle</name>
    <name type="synonym">Vinca rosea</name>
    <dbReference type="NCBI Taxonomy" id="4058"/>
    <lineage>
        <taxon>Eukaryota</taxon>
        <taxon>Viridiplantae</taxon>
        <taxon>Streptophyta</taxon>
        <taxon>Embryophyta</taxon>
        <taxon>Tracheophyta</taxon>
        <taxon>Spermatophyta</taxon>
        <taxon>Magnoliopsida</taxon>
        <taxon>eudicotyledons</taxon>
        <taxon>Gunneridae</taxon>
        <taxon>Pentapetalae</taxon>
        <taxon>asterids</taxon>
        <taxon>lamiids</taxon>
        <taxon>Gentianales</taxon>
        <taxon>Apocynaceae</taxon>
        <taxon>Rauvolfioideae</taxon>
        <taxon>Vinceae</taxon>
        <taxon>Catharanthinae</taxon>
        <taxon>Catharanthus</taxon>
    </lineage>
</organism>
<accession>A0ACC0AVU0</accession>
<sequence>MPPAGNPNIMRDPRSTELNSSRGSRISSREIRLPAPTRTSESCSHFRVHKRTHEPETNEESDIPTSVPKTNVHELKNSNDDEDHPEAQAQALRDYQLSRDRARRDPTGGGRVYPIACSRVFVFKANLSRSLPQTVDAGPTIGNYEQFEGFPSSSKPSFLFFMFFSMNGSIPLAKISS</sequence>
<gene>
    <name evidence="1" type="ORF">M9H77_24313</name>
</gene>
<name>A0ACC0AVU0_CATRO</name>
<reference evidence="2" key="1">
    <citation type="journal article" date="2023" name="Nat. Plants">
        <title>Single-cell RNA sequencing provides a high-resolution roadmap for understanding the multicellular compartmentation of specialized metabolism.</title>
        <authorList>
            <person name="Sun S."/>
            <person name="Shen X."/>
            <person name="Li Y."/>
            <person name="Li Y."/>
            <person name="Wang S."/>
            <person name="Li R."/>
            <person name="Zhang H."/>
            <person name="Shen G."/>
            <person name="Guo B."/>
            <person name="Wei J."/>
            <person name="Xu J."/>
            <person name="St-Pierre B."/>
            <person name="Chen S."/>
            <person name="Sun C."/>
        </authorList>
    </citation>
    <scope>NUCLEOTIDE SEQUENCE [LARGE SCALE GENOMIC DNA]</scope>
</reference>
<protein>
    <submittedName>
        <fullName evidence="1">Uncharacterized protein</fullName>
    </submittedName>
</protein>
<keyword evidence="2" id="KW-1185">Reference proteome</keyword>
<evidence type="ECO:0000313" key="2">
    <source>
        <dbReference type="Proteomes" id="UP001060085"/>
    </source>
</evidence>
<comment type="caution">
    <text evidence="1">The sequence shown here is derived from an EMBL/GenBank/DDBJ whole genome shotgun (WGS) entry which is preliminary data.</text>
</comment>
<proteinExistence type="predicted"/>
<dbReference type="Proteomes" id="UP001060085">
    <property type="component" value="Linkage Group LG05"/>
</dbReference>
<dbReference type="EMBL" id="CM044705">
    <property type="protein sequence ID" value="KAI5664990.1"/>
    <property type="molecule type" value="Genomic_DNA"/>
</dbReference>
<evidence type="ECO:0000313" key="1">
    <source>
        <dbReference type="EMBL" id="KAI5664990.1"/>
    </source>
</evidence>